<dbReference type="InterPro" id="IPR001017">
    <property type="entry name" value="DH_E1"/>
</dbReference>
<accession>A0A1X2LS66</accession>
<evidence type="ECO:0000256" key="3">
    <source>
        <dbReference type="ARBA" id="ARBA00023002"/>
    </source>
</evidence>
<dbReference type="EMBL" id="NCXP01000022">
    <property type="protein sequence ID" value="OSC39589.1"/>
    <property type="molecule type" value="Genomic_DNA"/>
</dbReference>
<evidence type="ECO:0000256" key="1">
    <source>
        <dbReference type="ARBA" id="ARBA00001946"/>
    </source>
</evidence>
<dbReference type="GO" id="GO:0000287">
    <property type="term" value="F:magnesium ion binding"/>
    <property type="evidence" value="ECO:0007669"/>
    <property type="project" value="UniProtKB-ARBA"/>
</dbReference>
<organism evidence="6 7">
    <name type="scientific">Mycobacterium decipiens</name>
    <dbReference type="NCBI Taxonomy" id="1430326"/>
    <lineage>
        <taxon>Bacteria</taxon>
        <taxon>Bacillati</taxon>
        <taxon>Actinomycetota</taxon>
        <taxon>Actinomycetes</taxon>
        <taxon>Mycobacteriales</taxon>
        <taxon>Mycobacteriaceae</taxon>
        <taxon>Mycobacterium</taxon>
    </lineage>
</organism>
<evidence type="ECO:0000256" key="2">
    <source>
        <dbReference type="ARBA" id="ARBA00001964"/>
    </source>
</evidence>
<dbReference type="PANTHER" id="PTHR11516:SF60">
    <property type="entry name" value="PYRUVATE DEHYDROGENASE E1 COMPONENT SUBUNIT ALPHA"/>
    <property type="match status" value="1"/>
</dbReference>
<comment type="cofactor">
    <cofactor evidence="2">
        <name>thiamine diphosphate</name>
        <dbReference type="ChEBI" id="CHEBI:58937"/>
    </cofactor>
</comment>
<protein>
    <submittedName>
        <fullName evidence="6">Dehydrogenase</fullName>
    </submittedName>
</protein>
<dbReference type="STRING" id="1430326.B8W66_16385"/>
<evidence type="ECO:0000259" key="5">
    <source>
        <dbReference type="Pfam" id="PF00676"/>
    </source>
</evidence>
<comment type="cofactor">
    <cofactor evidence="1">
        <name>Mg(2+)</name>
        <dbReference type="ChEBI" id="CHEBI:18420"/>
    </cofactor>
</comment>
<dbReference type="AlphaFoldDB" id="A0A1X2LS66"/>
<feature type="domain" description="Dehydrogenase E1 component" evidence="5">
    <location>
        <begin position="23"/>
        <end position="287"/>
    </location>
</feature>
<sequence length="303" mass="31849">MCVLRLLDMALERLCAEGLIKGPLRAGFGQEAVSIGAAAALGEGDITITTHRPHAQHVAIGGRLGPMVAAMTGSTAADIWGGDNQVLDAFPRGGLSAGPCVVKQSPSYAIGHAYRQWLADTGGITLCVTEDCDVNSAAFNEAANMAAVWQLPVVILVENIRCALSVRSDRHLREPQAYRRAAAYGMPGVSVDGNDVKAVRDCVTSAVLRARAGGGPTLVQAITYRTIDFSGSDRGGYRDLAGSEQFLDPLMFARRRLIAAGATRDRVAEEERAACQLVADAVAFAKAGSRRDSGARSQPPACV</sequence>
<evidence type="ECO:0000313" key="7">
    <source>
        <dbReference type="Proteomes" id="UP000193247"/>
    </source>
</evidence>
<reference evidence="6 7" key="1">
    <citation type="submission" date="2017-04" db="EMBL/GenBank/DDBJ databases">
        <title>The new phylogeny of genus Mycobacterium.</title>
        <authorList>
            <person name="Tortoli E."/>
            <person name="Trovato A."/>
            <person name="Cirillo D.M."/>
        </authorList>
    </citation>
    <scope>NUCLEOTIDE SEQUENCE [LARGE SCALE GENOMIC DNA]</scope>
    <source>
        <strain evidence="6 7">TBL 1200985</strain>
    </source>
</reference>
<comment type="caution">
    <text evidence="6">The sequence shown here is derived from an EMBL/GenBank/DDBJ whole genome shotgun (WGS) entry which is preliminary data.</text>
</comment>
<dbReference type="GO" id="GO:0004739">
    <property type="term" value="F:pyruvate dehydrogenase (acetyl-transferring) activity"/>
    <property type="evidence" value="ECO:0007669"/>
    <property type="project" value="TreeGrafter"/>
</dbReference>
<name>A0A1X2LS66_9MYCO</name>
<evidence type="ECO:0000313" key="6">
    <source>
        <dbReference type="EMBL" id="OSC39589.1"/>
    </source>
</evidence>
<dbReference type="InterPro" id="IPR029061">
    <property type="entry name" value="THDP-binding"/>
</dbReference>
<keyword evidence="7" id="KW-1185">Reference proteome</keyword>
<evidence type="ECO:0000256" key="4">
    <source>
        <dbReference type="ARBA" id="ARBA00023052"/>
    </source>
</evidence>
<dbReference type="CDD" id="cd02000">
    <property type="entry name" value="TPP_E1_PDC_ADC_BCADC"/>
    <property type="match status" value="1"/>
</dbReference>
<dbReference type="PANTHER" id="PTHR11516">
    <property type="entry name" value="PYRUVATE DEHYDROGENASE E1 COMPONENT, ALPHA SUBUNIT BACTERIAL AND ORGANELLAR"/>
    <property type="match status" value="1"/>
</dbReference>
<dbReference type="GO" id="GO:0006086">
    <property type="term" value="P:pyruvate decarboxylation to acetyl-CoA"/>
    <property type="evidence" value="ECO:0007669"/>
    <property type="project" value="TreeGrafter"/>
</dbReference>
<proteinExistence type="predicted"/>
<keyword evidence="3" id="KW-0560">Oxidoreductase</keyword>
<dbReference type="Pfam" id="PF00676">
    <property type="entry name" value="E1_dh"/>
    <property type="match status" value="1"/>
</dbReference>
<gene>
    <name evidence="6" type="ORF">B8W66_16385</name>
</gene>
<dbReference type="InterPro" id="IPR050642">
    <property type="entry name" value="PDH_E1_Alpha_Subunit"/>
</dbReference>
<dbReference type="SUPFAM" id="SSF52518">
    <property type="entry name" value="Thiamin diphosphate-binding fold (THDP-binding)"/>
    <property type="match status" value="1"/>
</dbReference>
<keyword evidence="4" id="KW-0786">Thiamine pyrophosphate</keyword>
<dbReference type="Gene3D" id="3.40.50.970">
    <property type="match status" value="1"/>
</dbReference>
<dbReference type="Proteomes" id="UP000193247">
    <property type="component" value="Unassembled WGS sequence"/>
</dbReference>